<proteinExistence type="predicted"/>
<dbReference type="KEGG" id="slac:SKTS_27570"/>
<keyword evidence="2" id="KW-0808">Transferase</keyword>
<name>A0A6F8VFE0_9PROT</name>
<dbReference type="EMBL" id="AP022853">
    <property type="protein sequence ID" value="BCB27871.1"/>
    <property type="molecule type" value="Genomic_DNA"/>
</dbReference>
<dbReference type="InterPro" id="IPR016230">
    <property type="entry name" value="PrkA/YeaG"/>
</dbReference>
<dbReference type="InterPro" id="IPR027417">
    <property type="entry name" value="P-loop_NTPase"/>
</dbReference>
<dbReference type="PIRSF" id="PIRSF000549">
    <property type="entry name" value="Ser_prot_kin"/>
    <property type="match status" value="1"/>
</dbReference>
<dbReference type="SMART" id="SM00763">
    <property type="entry name" value="AAA_PrkA"/>
    <property type="match status" value="1"/>
</dbReference>
<dbReference type="Pfam" id="PF08298">
    <property type="entry name" value="AAA_PrkA"/>
    <property type="match status" value="1"/>
</dbReference>
<dbReference type="GO" id="GO:0004672">
    <property type="term" value="F:protein kinase activity"/>
    <property type="evidence" value="ECO:0007669"/>
    <property type="project" value="InterPro"/>
</dbReference>
<keyword evidence="2" id="KW-0418">Kinase</keyword>
<dbReference type="Proteomes" id="UP000502260">
    <property type="component" value="Chromosome"/>
</dbReference>
<evidence type="ECO:0000313" key="3">
    <source>
        <dbReference type="Proteomes" id="UP000502260"/>
    </source>
</evidence>
<accession>A0A6F8VFE0</accession>
<dbReference type="InterPro" id="IPR010650">
    <property type="entry name" value="PrkA_C"/>
</dbReference>
<reference evidence="3" key="1">
    <citation type="submission" date="2020-03" db="EMBL/GenBank/DDBJ databases">
        <title>Complete genome sequence of sulfur-oxidizing bacterium skT11.</title>
        <authorList>
            <person name="Kanda M."/>
            <person name="Kojima H."/>
            <person name="Fukui M."/>
        </authorList>
    </citation>
    <scope>NUCLEOTIDE SEQUENCE [LARGE SCALE GENOMIC DNA]</scope>
    <source>
        <strain evidence="3">skT11</strain>
    </source>
</reference>
<gene>
    <name evidence="2" type="ORF">SKTS_27570</name>
</gene>
<keyword evidence="3" id="KW-1185">Reference proteome</keyword>
<dbReference type="NCBIfam" id="NF011999">
    <property type="entry name" value="PRK15455.1"/>
    <property type="match status" value="1"/>
</dbReference>
<dbReference type="Gene3D" id="3.40.50.300">
    <property type="entry name" value="P-loop containing nucleotide triphosphate hydrolases"/>
    <property type="match status" value="1"/>
</dbReference>
<dbReference type="InterPro" id="IPR057741">
    <property type="entry name" value="YeaG"/>
</dbReference>
<organism evidence="2 3">
    <name type="scientific">Sulfurimicrobium lacus</name>
    <dbReference type="NCBI Taxonomy" id="2715678"/>
    <lineage>
        <taxon>Bacteria</taxon>
        <taxon>Pseudomonadati</taxon>
        <taxon>Pseudomonadota</taxon>
        <taxon>Betaproteobacteria</taxon>
        <taxon>Nitrosomonadales</taxon>
        <taxon>Sulfuricellaceae</taxon>
        <taxon>Sulfurimicrobium</taxon>
    </lineage>
</organism>
<sequence>MNIFSHYVSHYEESKEEEYSLQEYLDICRKDPSAYASAAERMLMAIGEPELVDTRKNPRLSRIFANKVIKIYPAFKEFYGMEDSIEQIVSYFRHAAQGLEEKKQILYLLGPVGGGKSSLAEKLKYLMEKVPFYAIKGSPVHESPLGLFSMEEDGAILEEDFGIPRRYLNSIMSPWAMKRLREFNGDITKFTVVKLHPSVLRQIAVSKTEPGDENNQDISSLVGKVDIRKLEAYAQDDPDAYSYSGGLCLANQGLLEFVEMFKAPIKVLHPLLTATQEANYKGTEGFGAIPFNGIVLAHSNESEWLAFKNNRNNEAFLDRIYIVKVPYCLRVSEEVKIYEKLLANSSLAEAPCAPDTLQMMAQFAVLSRLKEPENSNIVSKMRVYDGENLKDTDPKAKSYQEYRDYAGVDEGMTGLSTRFAFKILSKVFNFDNSEIAANPVHLLYVLEQQVEREQFAPEVEERYLSYLKGFLVTQYVEFIGKEVQTAYLESYSEYGQNIFDRYVTYADFWIQDQEYRDPDTGEVFNRSSLNEELEKIEKPAGISNPKDFRNEIVNFVLRARAQNHGKNPSWTSYEKLRSVIEKKMFSNTEDLLPVISFNAKASADDQKKHQDFVNRMEEKGYTPKQVRLLSEWYLRVRKSS</sequence>
<protein>
    <submittedName>
        <fullName evidence="2">PrkA family serine protein kinase</fullName>
    </submittedName>
</protein>
<dbReference type="PANTHER" id="PTHR30267:SF2">
    <property type="entry name" value="PROTEIN PRKA"/>
    <property type="match status" value="1"/>
</dbReference>
<evidence type="ECO:0000259" key="1">
    <source>
        <dbReference type="SMART" id="SM00763"/>
    </source>
</evidence>
<dbReference type="Pfam" id="PF06798">
    <property type="entry name" value="PrkA"/>
    <property type="match status" value="1"/>
</dbReference>
<dbReference type="AlphaFoldDB" id="A0A6F8VFE0"/>
<dbReference type="PANTHER" id="PTHR30267">
    <property type="entry name" value="PROTEIN KINASE PRKA"/>
    <property type="match status" value="1"/>
</dbReference>
<evidence type="ECO:0000313" key="2">
    <source>
        <dbReference type="EMBL" id="BCB27871.1"/>
    </source>
</evidence>
<dbReference type="InterPro" id="IPR013153">
    <property type="entry name" value="Prk_AAA"/>
</dbReference>
<dbReference type="SUPFAM" id="SSF52540">
    <property type="entry name" value="P-loop containing nucleoside triphosphate hydrolases"/>
    <property type="match status" value="1"/>
</dbReference>
<feature type="domain" description="PrkA AAA" evidence="1">
    <location>
        <begin position="19"/>
        <end position="376"/>
    </location>
</feature>
<dbReference type="RefSeq" id="WP_173066282.1">
    <property type="nucleotide sequence ID" value="NZ_AP022853.1"/>
</dbReference>